<dbReference type="PANTHER" id="PTHR12753:SF0">
    <property type="entry name" value="ALPHA N-TERMINAL PROTEIN METHYLTRANSFERASE 1"/>
    <property type="match status" value="1"/>
</dbReference>
<organism evidence="12 13">
    <name type="scientific">Dinothrombium tinctorium</name>
    <dbReference type="NCBI Taxonomy" id="1965070"/>
    <lineage>
        <taxon>Eukaryota</taxon>
        <taxon>Metazoa</taxon>
        <taxon>Ecdysozoa</taxon>
        <taxon>Arthropoda</taxon>
        <taxon>Chelicerata</taxon>
        <taxon>Arachnida</taxon>
        <taxon>Acari</taxon>
        <taxon>Acariformes</taxon>
        <taxon>Trombidiformes</taxon>
        <taxon>Prostigmata</taxon>
        <taxon>Anystina</taxon>
        <taxon>Parasitengona</taxon>
        <taxon>Trombidioidea</taxon>
        <taxon>Trombidiidae</taxon>
        <taxon>Dinothrombium</taxon>
    </lineage>
</organism>
<evidence type="ECO:0000256" key="11">
    <source>
        <dbReference type="PIRSR" id="PIRSR016958-1"/>
    </source>
</evidence>
<dbReference type="EC" id="2.1.1.244" evidence="5"/>
<dbReference type="Proteomes" id="UP000285301">
    <property type="component" value="Unassembled WGS sequence"/>
</dbReference>
<dbReference type="InterPro" id="IPR008576">
    <property type="entry name" value="MeTrfase_NTM1"/>
</dbReference>
<evidence type="ECO:0000256" key="5">
    <source>
        <dbReference type="ARBA" id="ARBA00039112"/>
    </source>
</evidence>
<dbReference type="STRING" id="1965070.A0A3S4QAN0"/>
<proteinExistence type="inferred from homology"/>
<comment type="catalytic activity">
    <reaction evidence="8">
        <text>N-terminal L-seryl-L-prolyl-L-lysyl-[protein] + 3 S-adenosyl-L-methionine = N-terminal N,N,N-trimethyl-L-seryl-L-prolyl-L-lysyl-[protein] + 3 S-adenosyl-L-homocysteine + 3 H(+)</text>
        <dbReference type="Rhea" id="RHEA:54724"/>
        <dbReference type="Rhea" id="RHEA-COMP:13789"/>
        <dbReference type="Rhea" id="RHEA-COMP:13973"/>
        <dbReference type="ChEBI" id="CHEBI:15378"/>
        <dbReference type="ChEBI" id="CHEBI:57856"/>
        <dbReference type="ChEBI" id="CHEBI:59789"/>
        <dbReference type="ChEBI" id="CHEBI:138061"/>
        <dbReference type="ChEBI" id="CHEBI:138317"/>
        <dbReference type="EC" id="2.1.1.244"/>
    </reaction>
</comment>
<keyword evidence="4 11" id="KW-0949">S-adenosyl-L-methionine</keyword>
<keyword evidence="3 12" id="KW-0808">Transferase</keyword>
<evidence type="ECO:0000256" key="6">
    <source>
        <dbReference type="ARBA" id="ARBA00039449"/>
    </source>
</evidence>
<dbReference type="PANTHER" id="PTHR12753">
    <property type="entry name" value="AD-003 - RELATED"/>
    <property type="match status" value="1"/>
</dbReference>
<evidence type="ECO:0000256" key="4">
    <source>
        <dbReference type="ARBA" id="ARBA00022691"/>
    </source>
</evidence>
<keyword evidence="2 12" id="KW-0489">Methyltransferase</keyword>
<dbReference type="Gene3D" id="3.40.50.150">
    <property type="entry name" value="Vaccinia Virus protein VP39"/>
    <property type="match status" value="1"/>
</dbReference>
<gene>
    <name evidence="12" type="ORF">B4U79_04515</name>
</gene>
<feature type="binding site" evidence="11">
    <location>
        <position position="94"/>
    </location>
    <ligand>
        <name>S-adenosyl-L-methionine</name>
        <dbReference type="ChEBI" id="CHEBI:59789"/>
    </ligand>
</feature>
<evidence type="ECO:0000256" key="7">
    <source>
        <dbReference type="ARBA" id="ARBA00043129"/>
    </source>
</evidence>
<evidence type="ECO:0000313" key="13">
    <source>
        <dbReference type="Proteomes" id="UP000285301"/>
    </source>
</evidence>
<feature type="binding site" evidence="11">
    <location>
        <position position="158"/>
    </location>
    <ligand>
        <name>S-adenosyl-L-methionine</name>
        <dbReference type="ChEBI" id="CHEBI:59789"/>
    </ligand>
</feature>
<comment type="catalytic activity">
    <reaction evidence="10">
        <text>N-terminal L-alanyl-L-prolyl-L-lysyl-[protein] + 3 S-adenosyl-L-methionine = N-terminal N,N,N-trimethyl-L-alanyl-L-prolyl-L-lysyl-[protein] + 3 S-adenosyl-L-homocysteine + 3 H(+)</text>
        <dbReference type="Rhea" id="RHEA:54712"/>
        <dbReference type="Rhea" id="RHEA-COMP:13785"/>
        <dbReference type="Rhea" id="RHEA-COMP:13971"/>
        <dbReference type="ChEBI" id="CHEBI:15378"/>
        <dbReference type="ChEBI" id="CHEBI:57856"/>
        <dbReference type="ChEBI" id="CHEBI:59789"/>
        <dbReference type="ChEBI" id="CHEBI:138057"/>
        <dbReference type="ChEBI" id="CHEBI:138315"/>
        <dbReference type="EC" id="2.1.1.244"/>
    </reaction>
</comment>
<evidence type="ECO:0000256" key="2">
    <source>
        <dbReference type="ARBA" id="ARBA00022603"/>
    </source>
</evidence>
<reference evidence="12 13" key="1">
    <citation type="journal article" date="2018" name="Gigascience">
        <title>Genomes of trombidid mites reveal novel predicted allergens and laterally-transferred genes associated with secondary metabolism.</title>
        <authorList>
            <person name="Dong X."/>
            <person name="Chaisiri K."/>
            <person name="Xia D."/>
            <person name="Armstrong S.D."/>
            <person name="Fang Y."/>
            <person name="Donnelly M.J."/>
            <person name="Kadowaki T."/>
            <person name="McGarry J.W."/>
            <person name="Darby A.C."/>
            <person name="Makepeace B.L."/>
        </authorList>
    </citation>
    <scope>NUCLEOTIDE SEQUENCE [LARGE SCALE GENOMIC DNA]</scope>
    <source>
        <strain evidence="12">UoL-WK</strain>
    </source>
</reference>
<dbReference type="GO" id="GO:0032259">
    <property type="term" value="P:methylation"/>
    <property type="evidence" value="ECO:0007669"/>
    <property type="project" value="UniProtKB-KW"/>
</dbReference>
<dbReference type="OrthoDB" id="1298661at2759"/>
<accession>A0A3S4QAN0</accession>
<dbReference type="CDD" id="cd02440">
    <property type="entry name" value="AdoMet_MTases"/>
    <property type="match status" value="1"/>
</dbReference>
<dbReference type="SUPFAM" id="SSF53335">
    <property type="entry name" value="S-adenosyl-L-methionine-dependent methyltransferases"/>
    <property type="match status" value="1"/>
</dbReference>
<evidence type="ECO:0000256" key="1">
    <source>
        <dbReference type="ARBA" id="ARBA00009059"/>
    </source>
</evidence>
<comment type="catalytic activity">
    <reaction evidence="9">
        <text>N-terminal L-prolyl-L-prolyl-L-lysyl-[protein] + 2 S-adenosyl-L-methionine = N-terminal N,N-dimethyl-L-prolyl-L-prolyl-L-lysyl-[protein] + 2 S-adenosyl-L-homocysteine + 2 H(+)</text>
        <dbReference type="Rhea" id="RHEA:54736"/>
        <dbReference type="Rhea" id="RHEA-COMP:13787"/>
        <dbReference type="Rhea" id="RHEA-COMP:13974"/>
        <dbReference type="ChEBI" id="CHEBI:15378"/>
        <dbReference type="ChEBI" id="CHEBI:57856"/>
        <dbReference type="ChEBI" id="CHEBI:59789"/>
        <dbReference type="ChEBI" id="CHEBI:138059"/>
        <dbReference type="ChEBI" id="CHEBI:138318"/>
        <dbReference type="EC" id="2.1.1.244"/>
    </reaction>
</comment>
<evidence type="ECO:0000256" key="10">
    <source>
        <dbReference type="ARBA" id="ARBA00048167"/>
    </source>
</evidence>
<dbReference type="GO" id="GO:0071885">
    <property type="term" value="F:N-terminal protein N-methyltransferase activity"/>
    <property type="evidence" value="ECO:0007669"/>
    <property type="project" value="UniProtKB-EC"/>
</dbReference>
<evidence type="ECO:0000256" key="9">
    <source>
        <dbReference type="ARBA" id="ARBA00047885"/>
    </source>
</evidence>
<protein>
    <recommendedName>
        <fullName evidence="6">Alpha N-terminal protein methyltransferase 1</fullName>
        <ecNumber evidence="5">2.1.1.244</ecNumber>
    </recommendedName>
    <alternativeName>
        <fullName evidence="7">X-Pro-Lys N-terminal protein methyltransferase 1</fullName>
    </alternativeName>
</protein>
<dbReference type="GO" id="GO:0005737">
    <property type="term" value="C:cytoplasm"/>
    <property type="evidence" value="ECO:0007669"/>
    <property type="project" value="TreeGrafter"/>
</dbReference>
<keyword evidence="13" id="KW-1185">Reference proteome</keyword>
<sequence>MSNDGFENKHLAEKDEESFYNRGKNYWSTVEPTVDGMLGGFSSISAIDIQSSSRFLCQFFAPIQCLEKGSRENDLHVAFRENKLCLDCGAGIGRVTKHLLLNFFEKVHLLEQNTAFLETAKTYIGQETFAQRVDKVYACSIHRFEPDSSIKYDLIWCQWVTGHLTDDDFVLFLKKCKSILNKDHGIIVIKDNHTSSNECDADTKDSSVTRPYWLLRDIFKKAGLKVLEERRQYKFPKGLYPVKMFALQ</sequence>
<dbReference type="AlphaFoldDB" id="A0A3S4QAN0"/>
<dbReference type="EMBL" id="NCKU01010114">
    <property type="protein sequence ID" value="RWS00958.1"/>
    <property type="molecule type" value="Genomic_DNA"/>
</dbReference>
<dbReference type="PIRSF" id="PIRSF016958">
    <property type="entry name" value="DUF858_MeTrfase_lik"/>
    <property type="match status" value="1"/>
</dbReference>
<dbReference type="InterPro" id="IPR029063">
    <property type="entry name" value="SAM-dependent_MTases_sf"/>
</dbReference>
<feature type="binding site" evidence="11">
    <location>
        <position position="89"/>
    </location>
    <ligand>
        <name>S-adenosyl-L-methionine</name>
        <dbReference type="ChEBI" id="CHEBI:59789"/>
    </ligand>
</feature>
<evidence type="ECO:0000313" key="12">
    <source>
        <dbReference type="EMBL" id="RWS00958.1"/>
    </source>
</evidence>
<name>A0A3S4QAN0_9ACAR</name>
<comment type="caution">
    <text evidence="12">The sequence shown here is derived from an EMBL/GenBank/DDBJ whole genome shotgun (WGS) entry which is preliminary data.</text>
</comment>
<evidence type="ECO:0000256" key="3">
    <source>
        <dbReference type="ARBA" id="ARBA00022679"/>
    </source>
</evidence>
<dbReference type="Pfam" id="PF05891">
    <property type="entry name" value="Methyltransf_PK"/>
    <property type="match status" value="1"/>
</dbReference>
<comment type="similarity">
    <text evidence="1">Belongs to the methyltransferase superfamily. NTM1 family.</text>
</comment>
<evidence type="ECO:0000256" key="8">
    <source>
        <dbReference type="ARBA" id="ARBA00047306"/>
    </source>
</evidence>
<dbReference type="FunFam" id="3.40.50.150:FF:000025">
    <property type="entry name" value="N-terminal Xaa-Pro-Lys N-methyltransferase 1"/>
    <property type="match status" value="1"/>
</dbReference>